<dbReference type="EMBL" id="JAATIQ010000334">
    <property type="protein sequence ID" value="KAF4361149.1"/>
    <property type="molecule type" value="Genomic_DNA"/>
</dbReference>
<dbReference type="Proteomes" id="UP000525078">
    <property type="component" value="Unassembled WGS sequence"/>
</dbReference>
<dbReference type="InterPro" id="IPR012337">
    <property type="entry name" value="RNaseH-like_sf"/>
</dbReference>
<feature type="domain" description="RNase H type-1" evidence="1">
    <location>
        <begin position="25"/>
        <end position="147"/>
    </location>
</feature>
<dbReference type="SUPFAM" id="SSF53098">
    <property type="entry name" value="Ribonuclease H-like"/>
    <property type="match status" value="1"/>
</dbReference>
<evidence type="ECO:0000313" key="2">
    <source>
        <dbReference type="EMBL" id="KAF4361149.1"/>
    </source>
</evidence>
<dbReference type="GO" id="GO:0003676">
    <property type="term" value="F:nucleic acid binding"/>
    <property type="evidence" value="ECO:0007669"/>
    <property type="project" value="InterPro"/>
</dbReference>
<protein>
    <recommendedName>
        <fullName evidence="1">RNase H type-1 domain-containing protein</fullName>
    </recommendedName>
</protein>
<sequence length="176" mass="19800">MTEEDNIKPDVCRWKPPKDGNIVINVDAAVDEQGKCSSSVGIIRDHTDKVVHSFTSFMSHSVSLMIAELRAIKDGFLWARRLNMNHFTLCLDYLNDVNKVNLISSFGGDLEFLINDIRKAMITTKCRGVFFVPRTCIRVAHCLAKQALVVKAFYFWDGGYPPVAVSALELASVRYL</sequence>
<evidence type="ECO:0000313" key="4">
    <source>
        <dbReference type="Proteomes" id="UP000525078"/>
    </source>
</evidence>
<dbReference type="CDD" id="cd06222">
    <property type="entry name" value="RNase_H_like"/>
    <property type="match status" value="1"/>
</dbReference>
<keyword evidence="5" id="KW-1185">Reference proteome</keyword>
<comment type="caution">
    <text evidence="3">The sequence shown here is derived from an EMBL/GenBank/DDBJ whole genome shotgun (WGS) entry which is preliminary data.</text>
</comment>
<dbReference type="Proteomes" id="UP000583929">
    <property type="component" value="Unassembled WGS sequence"/>
</dbReference>
<dbReference type="Gene3D" id="3.30.420.10">
    <property type="entry name" value="Ribonuclease H-like superfamily/Ribonuclease H"/>
    <property type="match status" value="1"/>
</dbReference>
<dbReference type="InterPro" id="IPR036397">
    <property type="entry name" value="RNaseH_sf"/>
</dbReference>
<proteinExistence type="predicted"/>
<reference evidence="4 5" key="1">
    <citation type="journal article" date="2020" name="bioRxiv">
        <title>Sequence and annotation of 42 cannabis genomes reveals extensive copy number variation in cannabinoid synthesis and pathogen resistance genes.</title>
        <authorList>
            <person name="Mckernan K.J."/>
            <person name="Helbert Y."/>
            <person name="Kane L.T."/>
            <person name="Ebling H."/>
            <person name="Zhang L."/>
            <person name="Liu B."/>
            <person name="Eaton Z."/>
            <person name="Mclaughlin S."/>
            <person name="Kingan S."/>
            <person name="Baybayan P."/>
            <person name="Concepcion G."/>
            <person name="Jordan M."/>
            <person name="Riva A."/>
            <person name="Barbazuk W."/>
            <person name="Harkins T."/>
        </authorList>
    </citation>
    <scope>NUCLEOTIDE SEQUENCE [LARGE SCALE GENOMIC DNA]</scope>
    <source>
        <strain evidence="4 5">cv. Jamaican Lion 4</strain>
        <strain evidence="2">Father</strain>
        <strain evidence="3">Mother</strain>
        <tissue evidence="3">Leaf</tissue>
    </source>
</reference>
<name>A0A7J6ET71_CANSA</name>
<accession>A0A7J6ET71</accession>
<dbReference type="GO" id="GO:0004523">
    <property type="term" value="F:RNA-DNA hybrid ribonuclease activity"/>
    <property type="evidence" value="ECO:0007669"/>
    <property type="project" value="InterPro"/>
</dbReference>
<dbReference type="Pfam" id="PF13456">
    <property type="entry name" value="RVT_3"/>
    <property type="match status" value="1"/>
</dbReference>
<organism evidence="3 4">
    <name type="scientific">Cannabis sativa</name>
    <name type="common">Hemp</name>
    <name type="synonym">Marijuana</name>
    <dbReference type="NCBI Taxonomy" id="3483"/>
    <lineage>
        <taxon>Eukaryota</taxon>
        <taxon>Viridiplantae</taxon>
        <taxon>Streptophyta</taxon>
        <taxon>Embryophyta</taxon>
        <taxon>Tracheophyta</taxon>
        <taxon>Spermatophyta</taxon>
        <taxon>Magnoliopsida</taxon>
        <taxon>eudicotyledons</taxon>
        <taxon>Gunneridae</taxon>
        <taxon>Pentapetalae</taxon>
        <taxon>rosids</taxon>
        <taxon>fabids</taxon>
        <taxon>Rosales</taxon>
        <taxon>Cannabaceae</taxon>
        <taxon>Cannabis</taxon>
    </lineage>
</organism>
<dbReference type="InterPro" id="IPR002156">
    <property type="entry name" value="RNaseH_domain"/>
</dbReference>
<dbReference type="InterPro" id="IPR044730">
    <property type="entry name" value="RNase_H-like_dom_plant"/>
</dbReference>
<dbReference type="InterPro" id="IPR052929">
    <property type="entry name" value="RNase_H-like_EbsB-rel"/>
</dbReference>
<evidence type="ECO:0000313" key="5">
    <source>
        <dbReference type="Proteomes" id="UP000583929"/>
    </source>
</evidence>
<evidence type="ECO:0000313" key="3">
    <source>
        <dbReference type="EMBL" id="KAF4361588.1"/>
    </source>
</evidence>
<gene>
    <name evidence="3" type="ORF">F8388_007604</name>
    <name evidence="2" type="ORF">G4B88_027689</name>
</gene>
<dbReference type="PANTHER" id="PTHR47074">
    <property type="entry name" value="BNAC02G40300D PROTEIN"/>
    <property type="match status" value="1"/>
</dbReference>
<dbReference type="AlphaFoldDB" id="A0A7J6ET71"/>
<evidence type="ECO:0000259" key="1">
    <source>
        <dbReference type="Pfam" id="PF13456"/>
    </source>
</evidence>
<dbReference type="EMBL" id="JAATIP010000191">
    <property type="protein sequence ID" value="KAF4361588.1"/>
    <property type="molecule type" value="Genomic_DNA"/>
</dbReference>
<dbReference type="PANTHER" id="PTHR47074:SF48">
    <property type="entry name" value="POLYNUCLEOTIDYL TRANSFERASE, RIBONUCLEASE H-LIKE SUPERFAMILY PROTEIN"/>
    <property type="match status" value="1"/>
</dbReference>